<feature type="transmembrane region" description="Helical" evidence="3">
    <location>
        <begin position="72"/>
        <end position="93"/>
    </location>
</feature>
<dbReference type="InterPro" id="IPR036259">
    <property type="entry name" value="MFS_trans_sf"/>
</dbReference>
<proteinExistence type="predicted"/>
<sequence length="620" mass="67484">MTRFSYRNIALFGSALVTIGLLGMPYLPYIPAMCLLFGVLTGFGNCCTYIPSHVLSGLYYDKYRSIATGISTSGSGLGSAAVPVLVGLLIEIYSWRGSLIFVAGLNLHLFIFSALLRYPTDVDDVRTKVSVSTDRVKKSPVVDSEAKDPPSVNVGHETEEQLCLVTPKKYKLGCGRAGLSLPQKSRSQPERTRSSLSGSESYHGKTEYENFAISLSDSDFSNTQGLKTDGGCTGKNVVNLDEPKVMDKTNLGNLTENRIEKQKDGVKNEERDSGVIIESESYELNASYYKKEHRKTSESIDKYHQDEQKLSAVQFLPISRSISSRSLFAMGSRGSAVIYYETTPFLPGMQTSIVSTSSAGGESTTTSVISKIPISSRHIYIFTNYGFDIYFFSNIMWNSSYAIIQCFAPEFLQEKGMTLMGAAWLSGAFGMSSFLGGILGGIVGNIDGVNRQRLYTLSCMVMGVATSAFALANEVYLFIVSLVLAGLSLGIILGLLIVVLTDLVGIESLGNGLGYLMLSNGVGTFLGPPMASILKDRTGSFRCSMYLAGALSVVGGLIMLLMPCKRFCCTRLNNSSDIQCSKHFTRDNCNKENCNPCCKQKSCTCIKQRDIGSDFELMPL</sequence>
<dbReference type="InterPro" id="IPR011701">
    <property type="entry name" value="MFS"/>
</dbReference>
<dbReference type="SUPFAM" id="SSF103473">
    <property type="entry name" value="MFS general substrate transporter"/>
    <property type="match status" value="1"/>
</dbReference>
<dbReference type="EMBL" id="BLXT01007365">
    <property type="protein sequence ID" value="GFO38806.1"/>
    <property type="molecule type" value="Genomic_DNA"/>
</dbReference>
<feature type="region of interest" description="Disordered" evidence="2">
    <location>
        <begin position="180"/>
        <end position="203"/>
    </location>
</feature>
<feature type="domain" description="Major facilitator superfamily (MFS) profile" evidence="4">
    <location>
        <begin position="386"/>
        <end position="620"/>
    </location>
</feature>
<feature type="transmembrane region" description="Helical" evidence="3">
    <location>
        <begin position="99"/>
        <end position="118"/>
    </location>
</feature>
<dbReference type="Gene3D" id="1.20.1250.20">
    <property type="entry name" value="MFS general substrate transporter like domains"/>
    <property type="match status" value="2"/>
</dbReference>
<dbReference type="Pfam" id="PF07690">
    <property type="entry name" value="MFS_1"/>
    <property type="match status" value="2"/>
</dbReference>
<keyword evidence="3" id="KW-0812">Transmembrane</keyword>
<feature type="transmembrane region" description="Helical" evidence="3">
    <location>
        <begin position="35"/>
        <end position="60"/>
    </location>
</feature>
<feature type="domain" description="Major facilitator superfamily (MFS) profile" evidence="4">
    <location>
        <begin position="1"/>
        <end position="121"/>
    </location>
</feature>
<accession>A0AAV4D4A8</accession>
<dbReference type="InterPro" id="IPR050327">
    <property type="entry name" value="Proton-linked_MCT"/>
</dbReference>
<dbReference type="Proteomes" id="UP000735302">
    <property type="component" value="Unassembled WGS sequence"/>
</dbReference>
<dbReference type="PANTHER" id="PTHR11360:SF284">
    <property type="entry name" value="EG:103B4.3 PROTEIN-RELATED"/>
    <property type="match status" value="1"/>
</dbReference>
<reference evidence="5 6" key="1">
    <citation type="journal article" date="2021" name="Elife">
        <title>Chloroplast acquisition without the gene transfer in kleptoplastic sea slugs, Plakobranchus ocellatus.</title>
        <authorList>
            <person name="Maeda T."/>
            <person name="Takahashi S."/>
            <person name="Yoshida T."/>
            <person name="Shimamura S."/>
            <person name="Takaki Y."/>
            <person name="Nagai Y."/>
            <person name="Toyoda A."/>
            <person name="Suzuki Y."/>
            <person name="Arimoto A."/>
            <person name="Ishii H."/>
            <person name="Satoh N."/>
            <person name="Nishiyama T."/>
            <person name="Hasebe M."/>
            <person name="Maruyama T."/>
            <person name="Minagawa J."/>
            <person name="Obokata J."/>
            <person name="Shigenobu S."/>
        </authorList>
    </citation>
    <scope>NUCLEOTIDE SEQUENCE [LARGE SCALE GENOMIC DNA]</scope>
</reference>
<dbReference type="PANTHER" id="PTHR11360">
    <property type="entry name" value="MONOCARBOXYLATE TRANSPORTER"/>
    <property type="match status" value="1"/>
</dbReference>
<dbReference type="InterPro" id="IPR020846">
    <property type="entry name" value="MFS_dom"/>
</dbReference>
<evidence type="ECO:0000313" key="6">
    <source>
        <dbReference type="Proteomes" id="UP000735302"/>
    </source>
</evidence>
<name>A0AAV4D4A8_9GAST</name>
<keyword evidence="3" id="KW-0472">Membrane</keyword>
<dbReference type="GO" id="GO:0016020">
    <property type="term" value="C:membrane"/>
    <property type="evidence" value="ECO:0007669"/>
    <property type="project" value="UniProtKB-SubCell"/>
</dbReference>
<feature type="transmembrane region" description="Helical" evidence="3">
    <location>
        <begin position="454"/>
        <end position="472"/>
    </location>
</feature>
<evidence type="ECO:0000256" key="1">
    <source>
        <dbReference type="ARBA" id="ARBA00004141"/>
    </source>
</evidence>
<evidence type="ECO:0000256" key="3">
    <source>
        <dbReference type="SAM" id="Phobius"/>
    </source>
</evidence>
<gene>
    <name evidence="5" type="ORF">PoB_006531100</name>
</gene>
<evidence type="ECO:0000259" key="4">
    <source>
        <dbReference type="PROSITE" id="PS50850"/>
    </source>
</evidence>
<feature type="transmembrane region" description="Helical" evidence="3">
    <location>
        <begin position="9"/>
        <end position="29"/>
    </location>
</feature>
<protein>
    <submittedName>
        <fullName evidence="5">Monocarboxylate transporter 12</fullName>
    </submittedName>
</protein>
<feature type="transmembrane region" description="Helical" evidence="3">
    <location>
        <begin position="545"/>
        <end position="562"/>
    </location>
</feature>
<feature type="transmembrane region" description="Helical" evidence="3">
    <location>
        <begin position="417"/>
        <end position="442"/>
    </location>
</feature>
<dbReference type="AlphaFoldDB" id="A0AAV4D4A8"/>
<keyword evidence="3" id="KW-1133">Transmembrane helix</keyword>
<feature type="transmembrane region" description="Helical" evidence="3">
    <location>
        <begin position="478"/>
        <end position="500"/>
    </location>
</feature>
<evidence type="ECO:0000256" key="2">
    <source>
        <dbReference type="SAM" id="MobiDB-lite"/>
    </source>
</evidence>
<comment type="caution">
    <text evidence="5">The sequence shown here is derived from an EMBL/GenBank/DDBJ whole genome shotgun (WGS) entry which is preliminary data.</text>
</comment>
<comment type="subcellular location">
    <subcellularLocation>
        <location evidence="1">Membrane</location>
        <topology evidence="1">Multi-pass membrane protein</topology>
    </subcellularLocation>
</comment>
<dbReference type="GO" id="GO:0008028">
    <property type="term" value="F:monocarboxylic acid transmembrane transporter activity"/>
    <property type="evidence" value="ECO:0007669"/>
    <property type="project" value="TreeGrafter"/>
</dbReference>
<evidence type="ECO:0000313" key="5">
    <source>
        <dbReference type="EMBL" id="GFO38806.1"/>
    </source>
</evidence>
<organism evidence="5 6">
    <name type="scientific">Plakobranchus ocellatus</name>
    <dbReference type="NCBI Taxonomy" id="259542"/>
    <lineage>
        <taxon>Eukaryota</taxon>
        <taxon>Metazoa</taxon>
        <taxon>Spiralia</taxon>
        <taxon>Lophotrochozoa</taxon>
        <taxon>Mollusca</taxon>
        <taxon>Gastropoda</taxon>
        <taxon>Heterobranchia</taxon>
        <taxon>Euthyneura</taxon>
        <taxon>Panpulmonata</taxon>
        <taxon>Sacoglossa</taxon>
        <taxon>Placobranchoidea</taxon>
        <taxon>Plakobranchidae</taxon>
        <taxon>Plakobranchus</taxon>
    </lineage>
</organism>
<dbReference type="PROSITE" id="PS50850">
    <property type="entry name" value="MFS"/>
    <property type="match status" value="2"/>
</dbReference>
<feature type="transmembrane region" description="Helical" evidence="3">
    <location>
        <begin position="512"/>
        <end position="533"/>
    </location>
</feature>
<keyword evidence="6" id="KW-1185">Reference proteome</keyword>